<keyword evidence="3" id="KW-0677">Repeat</keyword>
<accession>A0A2I7K8Q1</accession>
<feature type="domain" description="O-GlcNAc transferase C-terminal" evidence="5">
    <location>
        <begin position="184"/>
        <end position="335"/>
    </location>
</feature>
<dbReference type="EMBL" id="CP010725">
    <property type="protein sequence ID" value="AUQ98989.1"/>
    <property type="molecule type" value="Genomic_DNA"/>
</dbReference>
<comment type="pathway">
    <text evidence="1">Protein modification; protein glycosylation.</text>
</comment>
<dbReference type="GO" id="GO:0097363">
    <property type="term" value="F:protein O-acetylglucosaminyltransferase activity"/>
    <property type="evidence" value="ECO:0007669"/>
    <property type="project" value="TreeGrafter"/>
</dbReference>
<evidence type="ECO:0000256" key="3">
    <source>
        <dbReference type="ARBA" id="ARBA00022737"/>
    </source>
</evidence>
<feature type="domain" description="O-GlcNAc transferase C-terminal" evidence="5">
    <location>
        <begin position="349"/>
        <end position="534"/>
    </location>
</feature>
<dbReference type="PANTHER" id="PTHR44366">
    <property type="entry name" value="UDP-N-ACETYLGLUCOSAMINE--PEPTIDE N-ACETYLGLUCOSAMINYLTRANSFERASE 110 KDA SUBUNIT"/>
    <property type="match status" value="1"/>
</dbReference>
<keyword evidence="4" id="KW-0802">TPR repeat</keyword>
<evidence type="ECO:0000256" key="1">
    <source>
        <dbReference type="ARBA" id="ARBA00004922"/>
    </source>
</evidence>
<name>A0A2I7K8Q1_9RHOB</name>
<keyword evidence="2 6" id="KW-0808">Transferase</keyword>
<dbReference type="SUPFAM" id="SSF48452">
    <property type="entry name" value="TPR-like"/>
    <property type="match status" value="1"/>
</dbReference>
<dbReference type="RefSeq" id="WP_102883439.1">
    <property type="nucleotide sequence ID" value="NZ_CP010725.1"/>
</dbReference>
<gene>
    <name evidence="6" type="ORF">PhaeoP88_01613</name>
</gene>
<evidence type="ECO:0000256" key="2">
    <source>
        <dbReference type="ARBA" id="ARBA00022679"/>
    </source>
</evidence>
<dbReference type="Pfam" id="PF13844">
    <property type="entry name" value="Glyco_transf_41"/>
    <property type="match status" value="2"/>
</dbReference>
<evidence type="ECO:0000256" key="4">
    <source>
        <dbReference type="ARBA" id="ARBA00022803"/>
    </source>
</evidence>
<evidence type="ECO:0000259" key="5">
    <source>
        <dbReference type="Pfam" id="PF13844"/>
    </source>
</evidence>
<organism evidence="6 7">
    <name type="scientific">Phaeobacter inhibens</name>
    <dbReference type="NCBI Taxonomy" id="221822"/>
    <lineage>
        <taxon>Bacteria</taxon>
        <taxon>Pseudomonadati</taxon>
        <taxon>Pseudomonadota</taxon>
        <taxon>Alphaproteobacteria</taxon>
        <taxon>Rhodobacterales</taxon>
        <taxon>Roseobacteraceae</taxon>
        <taxon>Phaeobacter</taxon>
    </lineage>
</organism>
<dbReference type="Gene3D" id="3.40.50.11380">
    <property type="match status" value="1"/>
</dbReference>
<dbReference type="PANTHER" id="PTHR44366:SF1">
    <property type="entry name" value="UDP-N-ACETYLGLUCOSAMINE--PEPTIDE N-ACETYLGLUCOSAMINYLTRANSFERASE 110 KDA SUBUNIT"/>
    <property type="match status" value="1"/>
</dbReference>
<evidence type="ECO:0000313" key="6">
    <source>
        <dbReference type="EMBL" id="AUQ98989.1"/>
    </source>
</evidence>
<dbReference type="Proteomes" id="UP000236447">
    <property type="component" value="Chromosome"/>
</dbReference>
<dbReference type="InterPro" id="IPR029489">
    <property type="entry name" value="OGT/SEC/SPY_C"/>
</dbReference>
<dbReference type="InterPro" id="IPR037919">
    <property type="entry name" value="OGT"/>
</dbReference>
<evidence type="ECO:0000313" key="7">
    <source>
        <dbReference type="Proteomes" id="UP000236447"/>
    </source>
</evidence>
<dbReference type="InterPro" id="IPR011990">
    <property type="entry name" value="TPR-like_helical_dom_sf"/>
</dbReference>
<sequence length="552" mass="61949">MTIAFPNGFNCPLYTRAVLLMRNRHFADAEQVMRSSLAYEGETALSYHYLAEIVASRPGRIGEAITLQETALSLAPSNSVFIAALGSRLKDGGFDRQALETLETALSIDENSPIALPLIMRLRRKFLAWESAAQEQRCLESVKQAGHTPDPLALLTYLDDPQVQLDNARLRAPKPKRAKLTPHDPGAKIRIGYFSSDFYEHPTMHLFRGALKAHDREKFEFFVYDLLPKDRSEESAFVREFADHYRVVSDLTAEAIANLSVRDKVDIAIDLKGDTFASKQEIFAHGAAPVQVSFLGFPGTTGMDMIDYMIADHVTIPEGAERYYSETILRLPNCYQPNSNCRHVPEVRNTRSDYNLPQDKFVFANLNNTYKVGPREFATWMKILKRTPESVLLFYMGKDDLCDVIAQKTEAHGVDPDRIIPCGALPQADHLDRIAQVDLCLDCFSYNAHTTASDALWAGVPILTLAGKQFAARVASSILSAAHLPDLSVKSEELFIDKAVSLAKNPDEMMRIKHHLREQRFALPLFDTEAWTRDFENALHQIYHETQSAAGS</sequence>
<dbReference type="Gene3D" id="1.25.40.10">
    <property type="entry name" value="Tetratricopeptide repeat domain"/>
    <property type="match status" value="1"/>
</dbReference>
<reference evidence="6 7" key="2">
    <citation type="journal article" date="2017" name="Genome Biol. Evol.">
        <title>Trajectories and Drivers of Genome Evolution in Surface-Associated Marine Phaeobacter.</title>
        <authorList>
            <person name="Freese H.M."/>
            <person name="Sikorski J."/>
            <person name="Bunk B."/>
            <person name="Scheuner C."/>
            <person name="Meier-Kolthoff J.P."/>
            <person name="Sproer C."/>
            <person name="Gram L."/>
            <person name="Overmann J."/>
        </authorList>
    </citation>
    <scope>NUCLEOTIDE SEQUENCE [LARGE SCALE GENOMIC DNA]</scope>
    <source>
        <strain evidence="6 7">P88</strain>
    </source>
</reference>
<dbReference type="Gene3D" id="3.40.50.2000">
    <property type="entry name" value="Glycogen Phosphorylase B"/>
    <property type="match status" value="1"/>
</dbReference>
<reference evidence="6 7" key="1">
    <citation type="journal article" date="2017" name="Front. Microbiol.">
        <title>Phaeobacter piscinae sp. nov., a species of the Roseobacter group and potential aquaculture probiont.</title>
        <authorList>
            <person name="Sonnenschein E.C."/>
            <person name="Phippen C.B.W."/>
            <person name="Nielsen K.F."/>
            <person name="Mateiu R.V."/>
            <person name="Melchiorsen J."/>
            <person name="Gram L."/>
            <person name="Overmann J."/>
            <person name="Freese H.M."/>
        </authorList>
    </citation>
    <scope>NUCLEOTIDE SEQUENCE [LARGE SCALE GENOMIC DNA]</scope>
    <source>
        <strain evidence="6 7">P88</strain>
    </source>
</reference>
<dbReference type="GO" id="GO:0006493">
    <property type="term" value="P:protein O-linked glycosylation"/>
    <property type="evidence" value="ECO:0007669"/>
    <property type="project" value="InterPro"/>
</dbReference>
<proteinExistence type="predicted"/>
<protein>
    <submittedName>
        <fullName evidence="6">Putative O-linked N-acetylglucosamine transferase, SPINDLY family</fullName>
    </submittedName>
</protein>
<dbReference type="AlphaFoldDB" id="A0A2I7K8Q1"/>